<gene>
    <name evidence="2" type="ORF">FAK_00740</name>
</gene>
<protein>
    <submittedName>
        <fullName evidence="2">Phosphohydrolase</fullName>
    </submittedName>
</protein>
<dbReference type="Gene3D" id="1.10.3210.10">
    <property type="entry name" value="Hypothetical protein af1432"/>
    <property type="match status" value="1"/>
</dbReference>
<dbReference type="InterPro" id="IPR003607">
    <property type="entry name" value="HD/PDEase_dom"/>
</dbReference>
<evidence type="ECO:0000313" key="3">
    <source>
        <dbReference type="Proteomes" id="UP001366166"/>
    </source>
</evidence>
<keyword evidence="3" id="KW-1185">Reference proteome</keyword>
<accession>A0AAU9E764</accession>
<dbReference type="InterPro" id="IPR006674">
    <property type="entry name" value="HD_domain"/>
</dbReference>
<evidence type="ECO:0000259" key="1">
    <source>
        <dbReference type="Pfam" id="PF01966"/>
    </source>
</evidence>
<dbReference type="RefSeq" id="WP_338604170.1">
    <property type="nucleotide sequence ID" value="NZ_AP028679.1"/>
</dbReference>
<sequence length="193" mass="21657">MAEPYLGFRPDTPLPSVDQIRELWDEFAMLDNIREHSLVVCGVALRLADWLSESGLGLNRRAVEAGALLHDIAKTMCLGQKCRHDLEGGRIMQEMGYGELAYLVSNHVLLPPEQPLDETMVVNYADKRVTHDQLVSLPERFAYITQRYGRGDPALEARIALGLERARQAESLIFTHIDHGRAPADLTPRTVTL</sequence>
<dbReference type="CDD" id="cd00077">
    <property type="entry name" value="HDc"/>
    <property type="match status" value="1"/>
</dbReference>
<proteinExistence type="predicted"/>
<dbReference type="Pfam" id="PF01966">
    <property type="entry name" value="HD"/>
    <property type="match status" value="1"/>
</dbReference>
<dbReference type="NCBIfam" id="TIGR00277">
    <property type="entry name" value="HDIG"/>
    <property type="match status" value="1"/>
</dbReference>
<dbReference type="InterPro" id="IPR006675">
    <property type="entry name" value="HDIG_dom"/>
</dbReference>
<dbReference type="EMBL" id="AP028679">
    <property type="protein sequence ID" value="BEQ13008.1"/>
    <property type="molecule type" value="Genomic_DNA"/>
</dbReference>
<dbReference type="Proteomes" id="UP001366166">
    <property type="component" value="Chromosome"/>
</dbReference>
<dbReference type="SUPFAM" id="SSF109604">
    <property type="entry name" value="HD-domain/PDEase-like"/>
    <property type="match status" value="1"/>
</dbReference>
<reference evidence="3" key="1">
    <citation type="journal article" date="2023" name="Arch. Microbiol.">
        <title>Desulfoferula mesophilus gen. nov. sp. nov., a mesophilic sulfate-reducing bacterium isolated from a brackish lake sediment.</title>
        <authorList>
            <person name="Watanabe T."/>
            <person name="Yabe T."/>
            <person name="Tsuji J.M."/>
            <person name="Fukui M."/>
        </authorList>
    </citation>
    <scope>NUCLEOTIDE SEQUENCE [LARGE SCALE GENOMIC DNA]</scope>
    <source>
        <strain evidence="3">12FAK</strain>
    </source>
</reference>
<feature type="domain" description="HD" evidence="1">
    <location>
        <begin position="35"/>
        <end position="127"/>
    </location>
</feature>
<dbReference type="KEGG" id="dmp:FAK_00740"/>
<name>A0AAU9E764_9BACT</name>
<evidence type="ECO:0000313" key="2">
    <source>
        <dbReference type="EMBL" id="BEQ13008.1"/>
    </source>
</evidence>
<dbReference type="AlphaFoldDB" id="A0AAU9E764"/>
<organism evidence="2 3">
    <name type="scientific">Desulfoferula mesophila</name>
    <dbReference type="NCBI Taxonomy" id="3058419"/>
    <lineage>
        <taxon>Bacteria</taxon>
        <taxon>Pseudomonadati</taxon>
        <taxon>Thermodesulfobacteriota</taxon>
        <taxon>Desulfarculia</taxon>
        <taxon>Desulfarculales</taxon>
        <taxon>Desulfarculaceae</taxon>
        <taxon>Desulfoferula</taxon>
    </lineage>
</organism>